<name>A0A166DH65_9AGAM</name>
<proteinExistence type="predicted"/>
<sequence length="197" mass="21799">MQCHWVIVHREKVIYDDCEVNTGQKDVATEKDKDRKMWQRGKGQKFVAKGKDEVNTGQKFVAKGKDEVNTGKHRTGKCGNKGKTSKQRQGASGAVEAAPRVLAGHPLGSLTFCESYELQNIRGKTNTAMRFEGVHVSPSLAEKPMDSQIAAHVETLRHQLQVLGGREFPVRCSTRTYQDLAFVVIGSGCFSGWARHG</sequence>
<protein>
    <submittedName>
        <fullName evidence="2">Uncharacterized protein</fullName>
    </submittedName>
</protein>
<feature type="region of interest" description="Disordered" evidence="1">
    <location>
        <begin position="67"/>
        <end position="94"/>
    </location>
</feature>
<keyword evidence="3" id="KW-1185">Reference proteome</keyword>
<dbReference type="Proteomes" id="UP000076532">
    <property type="component" value="Unassembled WGS sequence"/>
</dbReference>
<evidence type="ECO:0000313" key="3">
    <source>
        <dbReference type="Proteomes" id="UP000076532"/>
    </source>
</evidence>
<gene>
    <name evidence="2" type="ORF">FIBSPDRAFT_896342</name>
</gene>
<dbReference type="AlphaFoldDB" id="A0A166DH65"/>
<organism evidence="2 3">
    <name type="scientific">Athelia psychrophila</name>
    <dbReference type="NCBI Taxonomy" id="1759441"/>
    <lineage>
        <taxon>Eukaryota</taxon>
        <taxon>Fungi</taxon>
        <taxon>Dikarya</taxon>
        <taxon>Basidiomycota</taxon>
        <taxon>Agaricomycotina</taxon>
        <taxon>Agaricomycetes</taxon>
        <taxon>Agaricomycetidae</taxon>
        <taxon>Atheliales</taxon>
        <taxon>Atheliaceae</taxon>
        <taxon>Athelia</taxon>
    </lineage>
</organism>
<evidence type="ECO:0000313" key="2">
    <source>
        <dbReference type="EMBL" id="KZP14707.1"/>
    </source>
</evidence>
<accession>A0A166DH65</accession>
<reference evidence="2 3" key="1">
    <citation type="journal article" date="2016" name="Mol. Biol. Evol.">
        <title>Comparative Genomics of Early-Diverging Mushroom-Forming Fungi Provides Insights into the Origins of Lignocellulose Decay Capabilities.</title>
        <authorList>
            <person name="Nagy L.G."/>
            <person name="Riley R."/>
            <person name="Tritt A."/>
            <person name="Adam C."/>
            <person name="Daum C."/>
            <person name="Floudas D."/>
            <person name="Sun H."/>
            <person name="Yadav J.S."/>
            <person name="Pangilinan J."/>
            <person name="Larsson K.H."/>
            <person name="Matsuura K."/>
            <person name="Barry K."/>
            <person name="Labutti K."/>
            <person name="Kuo R."/>
            <person name="Ohm R.A."/>
            <person name="Bhattacharya S.S."/>
            <person name="Shirouzu T."/>
            <person name="Yoshinaga Y."/>
            <person name="Martin F.M."/>
            <person name="Grigoriev I.V."/>
            <person name="Hibbett D.S."/>
        </authorList>
    </citation>
    <scope>NUCLEOTIDE SEQUENCE [LARGE SCALE GENOMIC DNA]</scope>
    <source>
        <strain evidence="2 3">CBS 109695</strain>
    </source>
</reference>
<dbReference type="EMBL" id="KV417613">
    <property type="protein sequence ID" value="KZP14707.1"/>
    <property type="molecule type" value="Genomic_DNA"/>
</dbReference>
<evidence type="ECO:0000256" key="1">
    <source>
        <dbReference type="SAM" id="MobiDB-lite"/>
    </source>
</evidence>